<dbReference type="InterPro" id="IPR039420">
    <property type="entry name" value="WalR-like"/>
</dbReference>
<dbReference type="PROSITE" id="PS00622">
    <property type="entry name" value="HTH_LUXR_1"/>
    <property type="match status" value="1"/>
</dbReference>
<dbReference type="EMBL" id="JACHEO010000010">
    <property type="protein sequence ID" value="MBB5348210.1"/>
    <property type="molecule type" value="Genomic_DNA"/>
</dbReference>
<dbReference type="InterPro" id="IPR016032">
    <property type="entry name" value="Sig_transdc_resp-reg_C-effctor"/>
</dbReference>
<dbReference type="Proteomes" id="UP000539642">
    <property type="component" value="Unassembled WGS sequence"/>
</dbReference>
<dbReference type="SUPFAM" id="SSF46894">
    <property type="entry name" value="C-terminal effector domain of the bipartite response regulators"/>
    <property type="match status" value="1"/>
</dbReference>
<gene>
    <name evidence="5" type="ORF">HNQ81_001941</name>
</gene>
<evidence type="ECO:0000256" key="1">
    <source>
        <dbReference type="ARBA" id="ARBA00023125"/>
    </source>
</evidence>
<evidence type="ECO:0000256" key="2">
    <source>
        <dbReference type="PROSITE-ProRule" id="PRU00169"/>
    </source>
</evidence>
<dbReference type="SMART" id="SM00421">
    <property type="entry name" value="HTH_LUXR"/>
    <property type="match status" value="1"/>
</dbReference>
<dbReference type="GO" id="GO:0006355">
    <property type="term" value="P:regulation of DNA-templated transcription"/>
    <property type="evidence" value="ECO:0007669"/>
    <property type="project" value="InterPro"/>
</dbReference>
<feature type="domain" description="HTH luxR-type" evidence="3">
    <location>
        <begin position="143"/>
        <end position="208"/>
    </location>
</feature>
<dbReference type="GO" id="GO:0000160">
    <property type="term" value="P:phosphorelay signal transduction system"/>
    <property type="evidence" value="ECO:0007669"/>
    <property type="project" value="InterPro"/>
</dbReference>
<evidence type="ECO:0000313" key="5">
    <source>
        <dbReference type="EMBL" id="MBB5348210.1"/>
    </source>
</evidence>
<evidence type="ECO:0000259" key="3">
    <source>
        <dbReference type="PROSITE" id="PS50043"/>
    </source>
</evidence>
<name>A0A840V2W4_9BACT</name>
<feature type="domain" description="Response regulatory" evidence="4">
    <location>
        <begin position="2"/>
        <end position="112"/>
    </location>
</feature>
<dbReference type="Gene3D" id="3.40.50.2300">
    <property type="match status" value="1"/>
</dbReference>
<accession>A0A840V2W4</accession>
<organism evidence="5 6">
    <name type="scientific">Desulfoprunum benzoelyticum</name>
    <dbReference type="NCBI Taxonomy" id="1506996"/>
    <lineage>
        <taxon>Bacteria</taxon>
        <taxon>Pseudomonadati</taxon>
        <taxon>Thermodesulfobacteriota</taxon>
        <taxon>Desulfobulbia</taxon>
        <taxon>Desulfobulbales</taxon>
        <taxon>Desulfobulbaceae</taxon>
        <taxon>Desulfoprunum</taxon>
    </lineage>
</organism>
<sequence>MVVLLCSTDDAVRKKWTAALGNGYRIESAGSYTQSLQALRALPVDLLLVHRSMVDDAQLRELCGFRPGLKVFVLSDRPDDRDGVVCLRAGCVGYANTYASSPRLRTAVELVLSGLAWVGKSLMQHLLENVALPPAAAERQGAANQAIKDLTPREKEIAQLIAEGLANSGIAARLGISERTVKAHLGAIYSKTGVGNRLALALRVNGGG</sequence>
<protein>
    <submittedName>
        <fullName evidence="5">DNA-binding NarL/FixJ family response regulator</fullName>
    </submittedName>
</protein>
<evidence type="ECO:0000313" key="6">
    <source>
        <dbReference type="Proteomes" id="UP000539642"/>
    </source>
</evidence>
<keyword evidence="1 5" id="KW-0238">DNA-binding</keyword>
<dbReference type="InterPro" id="IPR000792">
    <property type="entry name" value="Tscrpt_reg_LuxR_C"/>
</dbReference>
<dbReference type="AlphaFoldDB" id="A0A840V2W4"/>
<dbReference type="PROSITE" id="PS50110">
    <property type="entry name" value="RESPONSE_REGULATORY"/>
    <property type="match status" value="1"/>
</dbReference>
<dbReference type="InterPro" id="IPR011006">
    <property type="entry name" value="CheY-like_superfamily"/>
</dbReference>
<dbReference type="PRINTS" id="PR00038">
    <property type="entry name" value="HTHLUXR"/>
</dbReference>
<dbReference type="PANTHER" id="PTHR43214:SF38">
    <property type="entry name" value="NITRATE_NITRITE RESPONSE REGULATOR PROTEIN NARL"/>
    <property type="match status" value="1"/>
</dbReference>
<dbReference type="SUPFAM" id="SSF52172">
    <property type="entry name" value="CheY-like"/>
    <property type="match status" value="1"/>
</dbReference>
<dbReference type="Pfam" id="PF00196">
    <property type="entry name" value="GerE"/>
    <property type="match status" value="1"/>
</dbReference>
<comment type="caution">
    <text evidence="2">Lacks conserved residue(s) required for the propagation of feature annotation.</text>
</comment>
<dbReference type="PROSITE" id="PS50043">
    <property type="entry name" value="HTH_LUXR_2"/>
    <property type="match status" value="1"/>
</dbReference>
<reference evidence="5 6" key="1">
    <citation type="submission" date="2020-08" db="EMBL/GenBank/DDBJ databases">
        <title>Genomic Encyclopedia of Type Strains, Phase IV (KMG-IV): sequencing the most valuable type-strain genomes for metagenomic binning, comparative biology and taxonomic classification.</title>
        <authorList>
            <person name="Goeker M."/>
        </authorList>
    </citation>
    <scope>NUCLEOTIDE SEQUENCE [LARGE SCALE GENOMIC DNA]</scope>
    <source>
        <strain evidence="5 6">DSM 28570</strain>
    </source>
</reference>
<keyword evidence="6" id="KW-1185">Reference proteome</keyword>
<dbReference type="RefSeq" id="WP_183350733.1">
    <property type="nucleotide sequence ID" value="NZ_JACHEO010000010.1"/>
</dbReference>
<evidence type="ECO:0000259" key="4">
    <source>
        <dbReference type="PROSITE" id="PS50110"/>
    </source>
</evidence>
<dbReference type="GO" id="GO:0003677">
    <property type="term" value="F:DNA binding"/>
    <property type="evidence" value="ECO:0007669"/>
    <property type="project" value="UniProtKB-KW"/>
</dbReference>
<dbReference type="InterPro" id="IPR036388">
    <property type="entry name" value="WH-like_DNA-bd_sf"/>
</dbReference>
<dbReference type="Gene3D" id="1.10.10.10">
    <property type="entry name" value="Winged helix-like DNA-binding domain superfamily/Winged helix DNA-binding domain"/>
    <property type="match status" value="1"/>
</dbReference>
<proteinExistence type="predicted"/>
<dbReference type="CDD" id="cd06170">
    <property type="entry name" value="LuxR_C_like"/>
    <property type="match status" value="1"/>
</dbReference>
<dbReference type="InterPro" id="IPR001789">
    <property type="entry name" value="Sig_transdc_resp-reg_receiver"/>
</dbReference>
<dbReference type="PANTHER" id="PTHR43214">
    <property type="entry name" value="TWO-COMPONENT RESPONSE REGULATOR"/>
    <property type="match status" value="1"/>
</dbReference>
<comment type="caution">
    <text evidence="5">The sequence shown here is derived from an EMBL/GenBank/DDBJ whole genome shotgun (WGS) entry which is preliminary data.</text>
</comment>